<dbReference type="RefSeq" id="WP_145120971.1">
    <property type="nucleotide sequence ID" value="NZ_CP036292.1"/>
</dbReference>
<dbReference type="CDD" id="cd00448">
    <property type="entry name" value="YjgF_YER057c_UK114_family"/>
    <property type="match status" value="1"/>
</dbReference>
<dbReference type="Gene3D" id="3.30.1330.40">
    <property type="entry name" value="RutC-like"/>
    <property type="match status" value="1"/>
</dbReference>
<organism evidence="2 3">
    <name type="scientific">Rosistilla oblonga</name>
    <dbReference type="NCBI Taxonomy" id="2527990"/>
    <lineage>
        <taxon>Bacteria</taxon>
        <taxon>Pseudomonadati</taxon>
        <taxon>Planctomycetota</taxon>
        <taxon>Planctomycetia</taxon>
        <taxon>Pirellulales</taxon>
        <taxon>Pirellulaceae</taxon>
        <taxon>Rosistilla</taxon>
    </lineage>
</organism>
<evidence type="ECO:0000256" key="1">
    <source>
        <dbReference type="ARBA" id="ARBA00010552"/>
    </source>
</evidence>
<dbReference type="Proteomes" id="UP000316770">
    <property type="component" value="Chromosome"/>
</dbReference>
<dbReference type="Pfam" id="PF01042">
    <property type="entry name" value="Ribonuc_L-PSP"/>
    <property type="match status" value="1"/>
</dbReference>
<evidence type="ECO:0000313" key="3">
    <source>
        <dbReference type="Proteomes" id="UP000316770"/>
    </source>
</evidence>
<dbReference type="PANTHER" id="PTHR11803">
    <property type="entry name" value="2-IMINOBUTANOATE/2-IMINOPROPANOATE DEAMINASE RIDA"/>
    <property type="match status" value="1"/>
</dbReference>
<dbReference type="GO" id="GO:0005829">
    <property type="term" value="C:cytosol"/>
    <property type="evidence" value="ECO:0007669"/>
    <property type="project" value="TreeGrafter"/>
</dbReference>
<keyword evidence="3" id="KW-1185">Reference proteome</keyword>
<protein>
    <submittedName>
        <fullName evidence="2">Enamine/imine deaminase</fullName>
        <ecNumber evidence="2">3.5.4.-</ecNumber>
    </submittedName>
</protein>
<dbReference type="OrthoDB" id="9803101at2"/>
<gene>
    <name evidence="2" type="primary">ridA</name>
    <name evidence="2" type="ORF">Mal33_52550</name>
</gene>
<accession>A0A518J1L2</accession>
<comment type="similarity">
    <text evidence="1">Belongs to the RutC family.</text>
</comment>
<dbReference type="InterPro" id="IPR006175">
    <property type="entry name" value="YjgF/YER057c/UK114"/>
</dbReference>
<dbReference type="PANTHER" id="PTHR11803:SF58">
    <property type="entry name" value="PROTEIN HMF1-RELATED"/>
    <property type="match status" value="1"/>
</dbReference>
<reference evidence="2 3" key="1">
    <citation type="submission" date="2019-02" db="EMBL/GenBank/DDBJ databases">
        <title>Deep-cultivation of Planctomycetes and their phenomic and genomic characterization uncovers novel biology.</title>
        <authorList>
            <person name="Wiegand S."/>
            <person name="Jogler M."/>
            <person name="Boedeker C."/>
            <person name="Pinto D."/>
            <person name="Vollmers J."/>
            <person name="Rivas-Marin E."/>
            <person name="Kohn T."/>
            <person name="Peeters S.H."/>
            <person name="Heuer A."/>
            <person name="Rast P."/>
            <person name="Oberbeckmann S."/>
            <person name="Bunk B."/>
            <person name="Jeske O."/>
            <person name="Meyerdierks A."/>
            <person name="Storesund J.E."/>
            <person name="Kallscheuer N."/>
            <person name="Luecker S."/>
            <person name="Lage O.M."/>
            <person name="Pohl T."/>
            <person name="Merkel B.J."/>
            <person name="Hornburger P."/>
            <person name="Mueller R.-W."/>
            <person name="Bruemmer F."/>
            <person name="Labrenz M."/>
            <person name="Spormann A.M."/>
            <person name="Op den Camp H."/>
            <person name="Overmann J."/>
            <person name="Amann R."/>
            <person name="Jetten M.S.M."/>
            <person name="Mascher T."/>
            <person name="Medema M.H."/>
            <person name="Devos D.P."/>
            <person name="Kaster A.-K."/>
            <person name="Ovreas L."/>
            <person name="Rohde M."/>
            <person name="Galperin M.Y."/>
            <person name="Jogler C."/>
        </authorList>
    </citation>
    <scope>NUCLEOTIDE SEQUENCE [LARGE SCALE GENOMIC DNA]</scope>
    <source>
        <strain evidence="2 3">Mal33</strain>
    </source>
</reference>
<proteinExistence type="inferred from homology"/>
<sequence length="128" mass="14204">MKPFKTIQNPDVPVSHLPFSPAVQVGQFVFVSGQASVDDTGKLITDTFEGEMRRSLENIRKVLAGAGLTFQDIVQTRNYVGSQEDLAEFNRIYAEYFEQPYPARTTLMGCLGTLLKFEIDVVAVAPQS</sequence>
<dbReference type="GO" id="GO:0019239">
    <property type="term" value="F:deaminase activity"/>
    <property type="evidence" value="ECO:0007669"/>
    <property type="project" value="TreeGrafter"/>
</dbReference>
<dbReference type="AlphaFoldDB" id="A0A518J1L2"/>
<evidence type="ECO:0000313" key="2">
    <source>
        <dbReference type="EMBL" id="QDV59227.1"/>
    </source>
</evidence>
<dbReference type="SUPFAM" id="SSF55298">
    <property type="entry name" value="YjgF-like"/>
    <property type="match status" value="1"/>
</dbReference>
<dbReference type="EC" id="3.5.4.-" evidence="2"/>
<dbReference type="EMBL" id="CP036318">
    <property type="protein sequence ID" value="QDV59227.1"/>
    <property type="molecule type" value="Genomic_DNA"/>
</dbReference>
<name>A0A518J1L2_9BACT</name>
<dbReference type="InterPro" id="IPR035959">
    <property type="entry name" value="RutC-like_sf"/>
</dbReference>
<keyword evidence="2" id="KW-0378">Hydrolase</keyword>